<dbReference type="EMBL" id="CP048836">
    <property type="protein sequence ID" value="QID19719.1"/>
    <property type="molecule type" value="Genomic_DNA"/>
</dbReference>
<keyword evidence="2" id="KW-0808">Transferase</keyword>
<organism evidence="2 3">
    <name type="scientific">Nitrogeniibacter mangrovi</name>
    <dbReference type="NCBI Taxonomy" id="2016596"/>
    <lineage>
        <taxon>Bacteria</taxon>
        <taxon>Pseudomonadati</taxon>
        <taxon>Pseudomonadota</taxon>
        <taxon>Betaproteobacteria</taxon>
        <taxon>Rhodocyclales</taxon>
        <taxon>Zoogloeaceae</taxon>
        <taxon>Nitrogeniibacter</taxon>
    </lineage>
</organism>
<proteinExistence type="predicted"/>
<accession>A0A6C1B9N7</accession>
<dbReference type="SUPFAM" id="SSF53335">
    <property type="entry name" value="S-adenosyl-L-methionine-dependent methyltransferases"/>
    <property type="match status" value="1"/>
</dbReference>
<evidence type="ECO:0000259" key="1">
    <source>
        <dbReference type="Pfam" id="PF05050"/>
    </source>
</evidence>
<dbReference type="AlphaFoldDB" id="A0A6C1B9N7"/>
<reference evidence="2 3" key="1">
    <citation type="submission" date="2020-02" db="EMBL/GenBank/DDBJ databases">
        <title>Nitrogenibacter mangrovi gen. nov., sp. nov. isolated from mangrove sediment, a denitrifying betaproteobacterium.</title>
        <authorList>
            <person name="Liao H."/>
            <person name="Tian Y."/>
        </authorList>
    </citation>
    <scope>NUCLEOTIDE SEQUENCE [LARGE SCALE GENOMIC DNA]</scope>
    <source>
        <strain evidence="2 3">M9-3-2</strain>
    </source>
</reference>
<evidence type="ECO:0000313" key="3">
    <source>
        <dbReference type="Proteomes" id="UP000501991"/>
    </source>
</evidence>
<dbReference type="KEGG" id="azq:G3580_04610"/>
<protein>
    <submittedName>
        <fullName evidence="2">FkbM family methyltransferase</fullName>
    </submittedName>
</protein>
<dbReference type="InterPro" id="IPR052514">
    <property type="entry name" value="SAM-dependent_MTase"/>
</dbReference>
<evidence type="ECO:0000313" key="2">
    <source>
        <dbReference type="EMBL" id="QID19719.1"/>
    </source>
</evidence>
<dbReference type="NCBIfam" id="TIGR01444">
    <property type="entry name" value="fkbM_fam"/>
    <property type="match status" value="1"/>
</dbReference>
<gene>
    <name evidence="2" type="ORF">G3580_04610</name>
</gene>
<dbReference type="Proteomes" id="UP000501991">
    <property type="component" value="Chromosome"/>
</dbReference>
<dbReference type="InterPro" id="IPR029063">
    <property type="entry name" value="SAM-dependent_MTases_sf"/>
</dbReference>
<sequence>MLDVSMETVREVEHEGCRLRFAAPNELCNWRAQTFSSKEPETLQWIDSLPEGSVLWDVGANIGLYSVYAAKRRQCRVWAFEPSVFNLELLARNIHLNELVSRVCIVPLALSNAIGSNELRMTTTEWGGALSTFGEQYGWDGEAIRKVFEFQTMGLPMDAARDLLGIPQPDFLKMDVDGIEHLILSGGASVLAGVQQVLIEVNDDFQEQAEGCERLLTAAGLTLKHKLHSEMIDNSTTGFQNTYNQIWVRETR</sequence>
<keyword evidence="2" id="KW-0489">Methyltransferase</keyword>
<feature type="domain" description="Methyltransferase FkbM" evidence="1">
    <location>
        <begin position="57"/>
        <end position="209"/>
    </location>
</feature>
<dbReference type="Pfam" id="PF05050">
    <property type="entry name" value="Methyltransf_21"/>
    <property type="match status" value="1"/>
</dbReference>
<name>A0A6C1B9N7_9RHOO</name>
<dbReference type="InterPro" id="IPR006342">
    <property type="entry name" value="FkbM_mtfrase"/>
</dbReference>
<dbReference type="GO" id="GO:0008168">
    <property type="term" value="F:methyltransferase activity"/>
    <property type="evidence" value="ECO:0007669"/>
    <property type="project" value="UniProtKB-KW"/>
</dbReference>
<dbReference type="GO" id="GO:0032259">
    <property type="term" value="P:methylation"/>
    <property type="evidence" value="ECO:0007669"/>
    <property type="project" value="UniProtKB-KW"/>
</dbReference>
<keyword evidence="3" id="KW-1185">Reference proteome</keyword>
<dbReference type="PANTHER" id="PTHR34203">
    <property type="entry name" value="METHYLTRANSFERASE, FKBM FAMILY PROTEIN"/>
    <property type="match status" value="1"/>
</dbReference>
<dbReference type="PANTHER" id="PTHR34203:SF15">
    <property type="entry name" value="SLL1173 PROTEIN"/>
    <property type="match status" value="1"/>
</dbReference>
<dbReference type="Gene3D" id="3.40.50.150">
    <property type="entry name" value="Vaccinia Virus protein VP39"/>
    <property type="match status" value="1"/>
</dbReference>